<gene>
    <name evidence="1" type="ORF">ROI90_16795</name>
</gene>
<dbReference type="RefSeq" id="WP_315999519.1">
    <property type="nucleotide sequence ID" value="NZ_JAWDJT010000012.1"/>
</dbReference>
<sequence>MQLDFFTAVPEQTLALRSTPLPELSEAAARVGTPEQWATLTLSQVLERWNEVYTEFISPLDGPIQYAKECSKPRPDQPQANDLQARRFYKREYDRLSHGQGQLRALIEEVFCHNLTLAIEQGQAVLRAHGLDEEEIDNSHEFFNDVIQHPQVTDLGKLLPVLMQDVAQEFLRLPV</sequence>
<proteinExistence type="predicted"/>
<organism evidence="1 2">
    <name type="scientific">Hymenobacter endophyticus</name>
    <dbReference type="NCBI Taxonomy" id="3076335"/>
    <lineage>
        <taxon>Bacteria</taxon>
        <taxon>Pseudomonadati</taxon>
        <taxon>Bacteroidota</taxon>
        <taxon>Cytophagia</taxon>
        <taxon>Cytophagales</taxon>
        <taxon>Hymenobacteraceae</taxon>
        <taxon>Hymenobacter</taxon>
    </lineage>
</organism>
<protein>
    <submittedName>
        <fullName evidence="1">Uncharacterized protein</fullName>
    </submittedName>
</protein>
<accession>A0ABU3TL14</accession>
<keyword evidence="2" id="KW-1185">Reference proteome</keyword>
<dbReference type="Proteomes" id="UP001250698">
    <property type="component" value="Unassembled WGS sequence"/>
</dbReference>
<comment type="caution">
    <text evidence="1">The sequence shown here is derived from an EMBL/GenBank/DDBJ whole genome shotgun (WGS) entry which is preliminary data.</text>
</comment>
<reference evidence="1 2" key="1">
    <citation type="submission" date="2023-10" db="EMBL/GenBank/DDBJ databases">
        <title>Hymenobacter endophyticus sp. nov., an isolate from the leaf tissues of wheat.</title>
        <authorList>
            <person name="Dai Y."/>
        </authorList>
    </citation>
    <scope>NUCLEOTIDE SEQUENCE [LARGE SCALE GENOMIC DNA]</scope>
    <source>
        <strain evidence="1 2">ZK17L-C2</strain>
    </source>
</reference>
<evidence type="ECO:0000313" key="1">
    <source>
        <dbReference type="EMBL" id="MDU0372066.1"/>
    </source>
</evidence>
<name>A0ABU3TL14_9BACT</name>
<dbReference type="EMBL" id="JAWDJT010000012">
    <property type="protein sequence ID" value="MDU0372066.1"/>
    <property type="molecule type" value="Genomic_DNA"/>
</dbReference>
<evidence type="ECO:0000313" key="2">
    <source>
        <dbReference type="Proteomes" id="UP001250698"/>
    </source>
</evidence>